<proteinExistence type="predicted"/>
<feature type="domain" description="Methyltransferase type 11" evidence="1">
    <location>
        <begin position="107"/>
        <end position="157"/>
    </location>
</feature>
<dbReference type="InterPro" id="IPR013216">
    <property type="entry name" value="Methyltransf_11"/>
</dbReference>
<evidence type="ECO:0000259" key="1">
    <source>
        <dbReference type="Pfam" id="PF08241"/>
    </source>
</evidence>
<keyword evidence="3" id="KW-1185">Reference proteome</keyword>
<organism evidence="2 3">
    <name type="scientific">Candidatus Sulfobium mesophilum</name>
    <dbReference type="NCBI Taxonomy" id="2016548"/>
    <lineage>
        <taxon>Bacteria</taxon>
        <taxon>Pseudomonadati</taxon>
        <taxon>Nitrospirota</taxon>
        <taxon>Nitrospiria</taxon>
        <taxon>Nitrospirales</taxon>
        <taxon>Nitrospiraceae</taxon>
        <taxon>Candidatus Sulfobium</taxon>
    </lineage>
</organism>
<dbReference type="SUPFAM" id="SSF53335">
    <property type="entry name" value="S-adenosyl-L-methionine-dependent methyltransferases"/>
    <property type="match status" value="1"/>
</dbReference>
<dbReference type="OrthoDB" id="9803855at2"/>
<accession>A0A2U3QFE2</accession>
<dbReference type="InterPro" id="IPR029063">
    <property type="entry name" value="SAM-dependent_MTases_sf"/>
</dbReference>
<dbReference type="CDD" id="cd02440">
    <property type="entry name" value="AdoMet_MTases"/>
    <property type="match status" value="1"/>
</dbReference>
<name>A0A2U3QFE2_9BACT</name>
<dbReference type="Proteomes" id="UP000245125">
    <property type="component" value="Unassembled WGS sequence"/>
</dbReference>
<gene>
    <name evidence="2" type="ORF">NBG4_180028</name>
</gene>
<evidence type="ECO:0000313" key="2">
    <source>
        <dbReference type="EMBL" id="SPQ00152.1"/>
    </source>
</evidence>
<protein>
    <recommendedName>
        <fullName evidence="1">Methyltransferase type 11 domain-containing protein</fullName>
    </recommendedName>
</protein>
<dbReference type="EMBL" id="OUUY01000062">
    <property type="protein sequence ID" value="SPQ00152.1"/>
    <property type="molecule type" value="Genomic_DNA"/>
</dbReference>
<evidence type="ECO:0000313" key="3">
    <source>
        <dbReference type="Proteomes" id="UP000245125"/>
    </source>
</evidence>
<dbReference type="Pfam" id="PF08241">
    <property type="entry name" value="Methyltransf_11"/>
    <property type="match status" value="1"/>
</dbReference>
<sequence>MDTIKKFIIYSRSHGLKKALARSFLELGKMLDANLVQDRIIPPPHPIFTSVHVFTLFTEMIRKIDSPKILEVGSRAVTKDSLYKFLELGSPHQYTGLDIHDGPNVDKVGDAHELSAFFPGGHFDVIMSKSVFEHLAMPWKVVLEMNTVLKQNGLLFIHTLHTFPLHEKPWDFWRFSDEAWKVLLNKYTGFEIIETGMEYPCKIYHWAPGLGPFPYNHEAYLNSNVLARKIGPYDKDLLKWDVSTKDILDSSYPKP</sequence>
<dbReference type="AlphaFoldDB" id="A0A2U3QFE2"/>
<reference evidence="3" key="1">
    <citation type="submission" date="2018-03" db="EMBL/GenBank/DDBJ databases">
        <authorList>
            <person name="Zecchin S."/>
        </authorList>
    </citation>
    <scope>NUCLEOTIDE SEQUENCE [LARGE SCALE GENOMIC DNA]</scope>
</reference>
<dbReference type="Gene3D" id="3.40.50.150">
    <property type="entry name" value="Vaccinia Virus protein VP39"/>
    <property type="match status" value="1"/>
</dbReference>
<dbReference type="GO" id="GO:0008757">
    <property type="term" value="F:S-adenosylmethionine-dependent methyltransferase activity"/>
    <property type="evidence" value="ECO:0007669"/>
    <property type="project" value="InterPro"/>
</dbReference>